<dbReference type="InterPro" id="IPR017871">
    <property type="entry name" value="ABC_transporter-like_CS"/>
</dbReference>
<dbReference type="InterPro" id="IPR003593">
    <property type="entry name" value="AAA+_ATPase"/>
</dbReference>
<dbReference type="InterPro" id="IPR047641">
    <property type="entry name" value="ABC_transpr_MalK/UgpC-like"/>
</dbReference>
<keyword evidence="4 12" id="KW-0067">ATP-binding</keyword>
<comment type="function">
    <text evidence="6">Part of the ABC transporter complex LpqY-SugA-SugB-SugC, which is highly specific for uptake of trehalose. Involved in the recycling of extracellular trehalose released from trehalose-containing molecules synthesized by M.tuberculosis. Trehalose uptake is essential for virulence. Responsible for energy coupling to the transport system.</text>
</comment>
<evidence type="ECO:0000313" key="12">
    <source>
        <dbReference type="EMBL" id="AGS35020.1"/>
    </source>
</evidence>
<evidence type="ECO:0000256" key="1">
    <source>
        <dbReference type="ARBA" id="ARBA00004515"/>
    </source>
</evidence>
<protein>
    <recommendedName>
        <fullName evidence="8">Trehalose import ATP-binding protein SugC</fullName>
    </recommendedName>
    <alternativeName>
        <fullName evidence="10">Nucleotide-binding domain of SugABC transporter</fullName>
    </alternativeName>
    <alternativeName>
        <fullName evidence="9">SugABC transporter ATPase SugC</fullName>
    </alternativeName>
</protein>
<evidence type="ECO:0000256" key="7">
    <source>
        <dbReference type="ARBA" id="ARBA00063658"/>
    </source>
</evidence>
<dbReference type="STRING" id="1224163.B841_07735"/>
<dbReference type="GO" id="GO:0055052">
    <property type="term" value="C:ATP-binding cassette (ABC) transporter complex, substrate-binding subunit-containing"/>
    <property type="evidence" value="ECO:0007669"/>
    <property type="project" value="TreeGrafter"/>
</dbReference>
<evidence type="ECO:0000256" key="5">
    <source>
        <dbReference type="ARBA" id="ARBA00050305"/>
    </source>
</evidence>
<dbReference type="InterPro" id="IPR027417">
    <property type="entry name" value="P-loop_NTPase"/>
</dbReference>
<dbReference type="Gene3D" id="3.40.50.300">
    <property type="entry name" value="P-loop containing nucleotide triphosphate hydrolases"/>
    <property type="match status" value="1"/>
</dbReference>
<sequence length="377" mass="41350">MATVEFRQVSRIYDPERPPAVNRFHLDIPDGEFLVLVGPSGCGKSTTLRLLAGLEPIDEGQILIDGQDVSETRARDRDVAMVFQSYALYPNMTARQNMSFALENQKVDKSIIAERVEKATRMLELEDLIDKKPSAMSGGQRQRVAMGRAIVRHPKVFLMDEPLSNLDAKLRVSTRAQIAALQRELGATTVYVTHDQTEAMTLGDRVCVLKDGVIQQVDVPMTLYESPGNTFVATFIGSPAMTLMDGVSVIDGRATLGEGHPLDLGLSRENAAKLTSDKLIIGVRPENWEIVAVNEDTPAKVATVPLEVAIVEHLGVEQYAYCTPVMSPDSPIGVRGERVTVRAGKNSVKQGDRLHVRPALGGVVFFDPETEINLDYL</sequence>
<dbReference type="SUPFAM" id="SSF52540">
    <property type="entry name" value="P-loop containing nucleoside triphosphate hydrolases"/>
    <property type="match status" value="1"/>
</dbReference>
<evidence type="ECO:0000256" key="8">
    <source>
        <dbReference type="ARBA" id="ARBA00072105"/>
    </source>
</evidence>
<dbReference type="Pfam" id="PF00005">
    <property type="entry name" value="ABC_tran"/>
    <property type="match status" value="1"/>
</dbReference>
<evidence type="ECO:0000256" key="6">
    <source>
        <dbReference type="ARBA" id="ARBA00056091"/>
    </source>
</evidence>
<dbReference type="SUPFAM" id="SSF50331">
    <property type="entry name" value="MOP-like"/>
    <property type="match status" value="1"/>
</dbReference>
<evidence type="ECO:0000256" key="4">
    <source>
        <dbReference type="ARBA" id="ARBA00022840"/>
    </source>
</evidence>
<gene>
    <name evidence="12" type="ORF">B841_07735</name>
</gene>
<dbReference type="PATRIC" id="fig|1224163.3.peg.1552"/>
<dbReference type="InterPro" id="IPR008995">
    <property type="entry name" value="Mo/tungstate-bd_C_term_dom"/>
</dbReference>
<dbReference type="InterPro" id="IPR015855">
    <property type="entry name" value="ABC_transpr_MalK-like"/>
</dbReference>
<dbReference type="SMART" id="SM00382">
    <property type="entry name" value="AAA"/>
    <property type="match status" value="1"/>
</dbReference>
<dbReference type="InterPro" id="IPR003439">
    <property type="entry name" value="ABC_transporter-like_ATP-bd"/>
</dbReference>
<evidence type="ECO:0000313" key="13">
    <source>
        <dbReference type="Proteomes" id="UP000015388"/>
    </source>
</evidence>
<organism evidence="12 13">
    <name type="scientific">Corynebacterium maris DSM 45190</name>
    <dbReference type="NCBI Taxonomy" id="1224163"/>
    <lineage>
        <taxon>Bacteria</taxon>
        <taxon>Bacillati</taxon>
        <taxon>Actinomycetota</taxon>
        <taxon>Actinomycetes</taxon>
        <taxon>Mycobacteriales</taxon>
        <taxon>Corynebacteriaceae</taxon>
        <taxon>Corynebacterium</taxon>
    </lineage>
</organism>
<comment type="subcellular location">
    <subcellularLocation>
        <location evidence="1">Cell inner membrane</location>
        <topology evidence="1">Peripheral membrane protein</topology>
        <orientation evidence="1">Cytoplasmic side</orientation>
    </subcellularLocation>
</comment>
<dbReference type="AlphaFoldDB" id="S5T334"/>
<feature type="domain" description="ABC transporter" evidence="11">
    <location>
        <begin position="4"/>
        <end position="236"/>
    </location>
</feature>
<dbReference type="CDD" id="cd03301">
    <property type="entry name" value="ABC_MalK_N"/>
    <property type="match status" value="1"/>
</dbReference>
<dbReference type="PROSITE" id="PS50893">
    <property type="entry name" value="ABC_TRANSPORTER_2"/>
    <property type="match status" value="1"/>
</dbReference>
<dbReference type="EMBL" id="CP003924">
    <property type="protein sequence ID" value="AGS35020.1"/>
    <property type="molecule type" value="Genomic_DNA"/>
</dbReference>
<keyword evidence="3" id="KW-0547">Nucleotide-binding</keyword>
<dbReference type="GO" id="GO:0005524">
    <property type="term" value="F:ATP binding"/>
    <property type="evidence" value="ECO:0007669"/>
    <property type="project" value="UniProtKB-KW"/>
</dbReference>
<evidence type="ECO:0000256" key="2">
    <source>
        <dbReference type="ARBA" id="ARBA00022448"/>
    </source>
</evidence>
<keyword evidence="2" id="KW-0813">Transport</keyword>
<dbReference type="PROSITE" id="PS00211">
    <property type="entry name" value="ABC_TRANSPORTER_1"/>
    <property type="match status" value="1"/>
</dbReference>
<accession>S5T334</accession>
<dbReference type="HOGENOM" id="CLU_000604_1_1_11"/>
<reference evidence="12 13" key="1">
    <citation type="submission" date="2012-11" db="EMBL/GenBank/DDBJ databases">
        <title>The complete genome sequence of Corynebacterium maris Coryn-1 (=DSM 45190).</title>
        <authorList>
            <person name="Schaffert L."/>
            <person name="Albersmeier A."/>
            <person name="Kalinowski J."/>
            <person name="Ruckert C."/>
        </authorList>
    </citation>
    <scope>NUCLEOTIDE SEQUENCE [LARGE SCALE GENOMIC DNA]</scope>
    <source>
        <strain evidence="13">Coryn-1</strain>
    </source>
</reference>
<dbReference type="GO" id="GO:0016887">
    <property type="term" value="F:ATP hydrolysis activity"/>
    <property type="evidence" value="ECO:0007669"/>
    <property type="project" value="InterPro"/>
</dbReference>
<name>S5T334_9CORY</name>
<dbReference type="GO" id="GO:0008643">
    <property type="term" value="P:carbohydrate transport"/>
    <property type="evidence" value="ECO:0007669"/>
    <property type="project" value="InterPro"/>
</dbReference>
<evidence type="ECO:0000256" key="9">
    <source>
        <dbReference type="ARBA" id="ARBA00080647"/>
    </source>
</evidence>
<dbReference type="OrthoDB" id="9802264at2"/>
<keyword evidence="13" id="KW-1185">Reference proteome</keyword>
<evidence type="ECO:0000256" key="10">
    <source>
        <dbReference type="ARBA" id="ARBA00082626"/>
    </source>
</evidence>
<comment type="subunit">
    <text evidence="7">Monomer. Homodimerizes in the presence of ATP. The complex is composed of two ATP-binding proteins (SugC), two transmembrane proteins (SugA and SugB) and a solute-binding protein (LpqY).</text>
</comment>
<dbReference type="RefSeq" id="WP_020934953.1">
    <property type="nucleotide sequence ID" value="NC_021915.1"/>
</dbReference>
<evidence type="ECO:0000259" key="11">
    <source>
        <dbReference type="PROSITE" id="PS50893"/>
    </source>
</evidence>
<dbReference type="Gene3D" id="2.40.50.100">
    <property type="match status" value="1"/>
</dbReference>
<dbReference type="Proteomes" id="UP000015388">
    <property type="component" value="Chromosome"/>
</dbReference>
<evidence type="ECO:0000256" key="3">
    <source>
        <dbReference type="ARBA" id="ARBA00022741"/>
    </source>
</evidence>
<dbReference type="PANTHER" id="PTHR43875">
    <property type="entry name" value="MALTODEXTRIN IMPORT ATP-BINDING PROTEIN MSMX"/>
    <property type="match status" value="1"/>
</dbReference>
<dbReference type="PANTHER" id="PTHR43875:SF1">
    <property type="entry name" value="OSMOPROTECTIVE COMPOUNDS UPTAKE ATP-BINDING PROTEIN GGTA"/>
    <property type="match status" value="1"/>
</dbReference>
<comment type="catalytic activity">
    <reaction evidence="5">
        <text>alpha,alpha-trehalose(out) + ATP + H2O = alpha,alpha-trehalose(in) + ADP + phosphate + H(+)</text>
        <dbReference type="Rhea" id="RHEA:75203"/>
        <dbReference type="ChEBI" id="CHEBI:15377"/>
        <dbReference type="ChEBI" id="CHEBI:15378"/>
        <dbReference type="ChEBI" id="CHEBI:16551"/>
        <dbReference type="ChEBI" id="CHEBI:30616"/>
        <dbReference type="ChEBI" id="CHEBI:43474"/>
        <dbReference type="ChEBI" id="CHEBI:456216"/>
    </reaction>
</comment>
<proteinExistence type="predicted"/>
<dbReference type="KEGG" id="cmd:B841_07735"/>
<dbReference type="GO" id="GO:0140359">
    <property type="term" value="F:ABC-type transporter activity"/>
    <property type="evidence" value="ECO:0007669"/>
    <property type="project" value="InterPro"/>
</dbReference>
<dbReference type="FunFam" id="3.40.50.300:FF:000042">
    <property type="entry name" value="Maltose/maltodextrin ABC transporter, ATP-binding protein"/>
    <property type="match status" value="1"/>
</dbReference>
<dbReference type="eggNOG" id="COG3842">
    <property type="taxonomic scope" value="Bacteria"/>
</dbReference>